<dbReference type="AlphaFoldDB" id="A0A484HKH9"/>
<reference evidence="1" key="1">
    <citation type="submission" date="2019-01" db="EMBL/GenBank/DDBJ databases">
        <authorList>
            <consortium name="Genoscope - CEA"/>
            <person name="William W."/>
        </authorList>
    </citation>
    <scope>NUCLEOTIDE SEQUENCE</scope>
    <source>
        <strain evidence="1">CR-1</strain>
    </source>
</reference>
<name>A0A484HKH9_9BACT</name>
<dbReference type="EMBL" id="CAACVI010000012">
    <property type="protein sequence ID" value="VEN73759.1"/>
    <property type="molecule type" value="Genomic_DNA"/>
</dbReference>
<sequence>MRQYVIDEMRLDDFDRVKAHLDKRFEASEVEGVYWIELDEDVLSDEQKRHRECRPHCFAVELTPGALSVELLVRSKTFLKCACMAYADPRQRRWLMDRVDAIFEKLEISV</sequence>
<organism evidence="1">
    <name type="scientific">uncultured Desulfobacteraceae bacterium</name>
    <dbReference type="NCBI Taxonomy" id="218296"/>
    <lineage>
        <taxon>Bacteria</taxon>
        <taxon>Pseudomonadati</taxon>
        <taxon>Thermodesulfobacteriota</taxon>
        <taxon>Desulfobacteria</taxon>
        <taxon>Desulfobacterales</taxon>
        <taxon>Desulfobacteraceae</taxon>
        <taxon>environmental samples</taxon>
    </lineage>
</organism>
<evidence type="ECO:0000313" key="1">
    <source>
        <dbReference type="EMBL" id="VEN73759.1"/>
    </source>
</evidence>
<gene>
    <name evidence="1" type="ORF">EPICR_20228</name>
</gene>
<accession>A0A484HKH9</accession>
<protein>
    <submittedName>
        <fullName evidence="1">Uncharacterized protein</fullName>
    </submittedName>
</protein>
<proteinExistence type="predicted"/>